<dbReference type="KEGG" id="fhw:RN87_09190"/>
<gene>
    <name evidence="1" type="ORF">RN87_09190</name>
</gene>
<dbReference type="Proteomes" id="UP000063275">
    <property type="component" value="Chromosome"/>
</dbReference>
<evidence type="ECO:0000313" key="2">
    <source>
        <dbReference type="Proteomes" id="UP000063275"/>
    </source>
</evidence>
<dbReference type="EMBL" id="CP013331">
    <property type="protein sequence ID" value="ALQ40697.1"/>
    <property type="molecule type" value="Genomic_DNA"/>
</dbReference>
<dbReference type="OrthoDB" id="88865at2"/>
<accession>A0A0S2ZPI5</accession>
<reference evidence="1 2" key="1">
    <citation type="submission" date="2015-11" db="EMBL/GenBank/DDBJ databases">
        <authorList>
            <person name="Zhang Y."/>
            <person name="Guo Z."/>
        </authorList>
    </citation>
    <scope>NUCLEOTIDE SEQUENCE [LARGE SCALE GENOMIC DNA]</scope>
    <source>
        <strain evidence="1 2">ChDC F174</strain>
    </source>
</reference>
<dbReference type="RefSeq" id="WP_029492926.1">
    <property type="nucleotide sequence ID" value="NZ_ATKF01000034.1"/>
</dbReference>
<proteinExistence type="predicted"/>
<sequence length="123" mass="14423">MNKDIFDLGEKIFTFLKVEDYNKLKNILTAIEKDYPNYYKIFENFKEKRIGEKVSDILSDVFDSITLGGTPLALLGKKAEKEEKEKEFISKKSLLKNEISEILKNYSEPSEEKNFLEFLLKKI</sequence>
<organism evidence="1">
    <name type="scientific">Fusobacterium hwasookii ChDC F174</name>
    <dbReference type="NCBI Taxonomy" id="1307442"/>
    <lineage>
        <taxon>Bacteria</taxon>
        <taxon>Fusobacteriati</taxon>
        <taxon>Fusobacteriota</taxon>
        <taxon>Fusobacteriia</taxon>
        <taxon>Fusobacteriales</taxon>
        <taxon>Fusobacteriaceae</taxon>
        <taxon>Fusobacterium</taxon>
    </lineage>
</organism>
<protein>
    <submittedName>
        <fullName evidence="1">Uncharacterized protein</fullName>
    </submittedName>
</protein>
<name>A0A0S2ZPI5_9FUSO</name>
<evidence type="ECO:0000313" key="1">
    <source>
        <dbReference type="EMBL" id="ALQ40697.1"/>
    </source>
</evidence>
<dbReference type="AlphaFoldDB" id="A0A0S2ZPI5"/>